<reference evidence="2" key="1">
    <citation type="journal article" date="2019" name="Int. J. Syst. Evol. Microbiol.">
        <title>The Global Catalogue of Microorganisms (GCM) 10K type strain sequencing project: providing services to taxonomists for standard genome sequencing and annotation.</title>
        <authorList>
            <consortium name="The Broad Institute Genomics Platform"/>
            <consortium name="The Broad Institute Genome Sequencing Center for Infectious Disease"/>
            <person name="Wu L."/>
            <person name="Ma J."/>
        </authorList>
    </citation>
    <scope>NUCLEOTIDE SEQUENCE [LARGE SCALE GENOMIC DNA]</scope>
    <source>
        <strain evidence="2">CGMCC 4.7152</strain>
    </source>
</reference>
<evidence type="ECO:0000313" key="1">
    <source>
        <dbReference type="EMBL" id="MFC4999402.1"/>
    </source>
</evidence>
<comment type="caution">
    <text evidence="1">The sequence shown here is derived from an EMBL/GenBank/DDBJ whole genome shotgun (WGS) entry which is preliminary data.</text>
</comment>
<dbReference type="RefSeq" id="WP_380115824.1">
    <property type="nucleotide sequence ID" value="NZ_JBHSIU010000018.1"/>
</dbReference>
<proteinExistence type="predicted"/>
<organism evidence="1 2">
    <name type="scientific">Dactylosporangium cerinum</name>
    <dbReference type="NCBI Taxonomy" id="1434730"/>
    <lineage>
        <taxon>Bacteria</taxon>
        <taxon>Bacillati</taxon>
        <taxon>Actinomycetota</taxon>
        <taxon>Actinomycetes</taxon>
        <taxon>Micromonosporales</taxon>
        <taxon>Micromonosporaceae</taxon>
        <taxon>Dactylosporangium</taxon>
    </lineage>
</organism>
<protein>
    <submittedName>
        <fullName evidence="1">Spore germination protein GerW family protein</fullName>
    </submittedName>
</protein>
<name>A0ABV9VWT8_9ACTN</name>
<dbReference type="EMBL" id="JBHSIU010000018">
    <property type="protein sequence ID" value="MFC4999402.1"/>
    <property type="molecule type" value="Genomic_DNA"/>
</dbReference>
<accession>A0ABV9VWT8</accession>
<sequence>MLDEAATLQTIREVMEQVSVGRVFGAPINQAGLTVVPVAKIGAGGGAGGGSEPAAGEENASGSGGGFGLTAKPLGVFVIGGGKVRWRPAVDINKIILGGQVVAVTALLVVRALIKAGAVGGGRRCRPAGRFGAGVQRSPRAR</sequence>
<evidence type="ECO:0000313" key="2">
    <source>
        <dbReference type="Proteomes" id="UP001595912"/>
    </source>
</evidence>
<dbReference type="Pfam" id="PF09579">
    <property type="entry name" value="Spore_YtfJ"/>
    <property type="match status" value="1"/>
</dbReference>
<keyword evidence="2" id="KW-1185">Reference proteome</keyword>
<dbReference type="InterPro" id="IPR014229">
    <property type="entry name" value="Spore_YtfJ"/>
</dbReference>
<dbReference type="Proteomes" id="UP001595912">
    <property type="component" value="Unassembled WGS sequence"/>
</dbReference>
<gene>
    <name evidence="1" type="ORF">ACFPIJ_16325</name>
</gene>